<dbReference type="EMBL" id="KE525212">
    <property type="protein sequence ID" value="KFB42665.1"/>
    <property type="molecule type" value="Genomic_DNA"/>
</dbReference>
<evidence type="ECO:0000313" key="2">
    <source>
        <dbReference type="EMBL" id="KFB42665.1"/>
    </source>
</evidence>
<feature type="compositionally biased region" description="Polar residues" evidence="1">
    <location>
        <begin position="15"/>
        <end position="25"/>
    </location>
</feature>
<accession>A0A084VXH1</accession>
<evidence type="ECO:0000313" key="3">
    <source>
        <dbReference type="EnsemblMetazoa" id="ASIC010398-PA"/>
    </source>
</evidence>
<dbReference type="AlphaFoldDB" id="A0A084VXH1"/>
<sequence>MHRNKKANPRHKTTTGRPTGASNTDRVALGDANSSGRLPSRPGQLLRLSPAPPPLDVHPGQETVSAIIANQASMSLVSLYSCTLLLEARGEERGVDSDTFASEGQAEITTIQTESAPGCTFFWEIRPFTPATFSTANWEPNAHRAARLTDREQTTVTSVRGRVRRYVPLCSTQHIFMLIEPQALLVNFYNAKQHVGRFLENG</sequence>
<dbReference type="Proteomes" id="UP000030765">
    <property type="component" value="Unassembled WGS sequence"/>
</dbReference>
<feature type="compositionally biased region" description="Basic residues" evidence="1">
    <location>
        <begin position="1"/>
        <end position="14"/>
    </location>
</feature>
<dbReference type="VEuPathDB" id="VectorBase:ASIC010398"/>
<dbReference type="VEuPathDB" id="VectorBase:ASIS007704"/>
<reference evidence="3" key="2">
    <citation type="submission" date="2020-05" db="UniProtKB">
        <authorList>
            <consortium name="EnsemblMetazoa"/>
        </authorList>
    </citation>
    <scope>IDENTIFICATION</scope>
</reference>
<evidence type="ECO:0000256" key="1">
    <source>
        <dbReference type="SAM" id="MobiDB-lite"/>
    </source>
</evidence>
<feature type="region of interest" description="Disordered" evidence="1">
    <location>
        <begin position="1"/>
        <end position="57"/>
    </location>
</feature>
<gene>
    <name evidence="2" type="ORF">ZHAS_00010398</name>
</gene>
<organism evidence="2">
    <name type="scientific">Anopheles sinensis</name>
    <name type="common">Mosquito</name>
    <dbReference type="NCBI Taxonomy" id="74873"/>
    <lineage>
        <taxon>Eukaryota</taxon>
        <taxon>Metazoa</taxon>
        <taxon>Ecdysozoa</taxon>
        <taxon>Arthropoda</taxon>
        <taxon>Hexapoda</taxon>
        <taxon>Insecta</taxon>
        <taxon>Pterygota</taxon>
        <taxon>Neoptera</taxon>
        <taxon>Endopterygota</taxon>
        <taxon>Diptera</taxon>
        <taxon>Nematocera</taxon>
        <taxon>Culicoidea</taxon>
        <taxon>Culicidae</taxon>
        <taxon>Anophelinae</taxon>
        <taxon>Anopheles</taxon>
    </lineage>
</organism>
<protein>
    <submittedName>
        <fullName evidence="2 3">Beta-lactamase repressor</fullName>
    </submittedName>
</protein>
<evidence type="ECO:0000313" key="4">
    <source>
        <dbReference type="Proteomes" id="UP000030765"/>
    </source>
</evidence>
<dbReference type="EMBL" id="ATLV01018071">
    <property type="status" value="NOT_ANNOTATED_CDS"/>
    <property type="molecule type" value="Genomic_DNA"/>
</dbReference>
<proteinExistence type="predicted"/>
<keyword evidence="4" id="KW-1185">Reference proteome</keyword>
<name>A0A084VXH1_ANOSI</name>
<reference evidence="2 4" key="1">
    <citation type="journal article" date="2014" name="BMC Genomics">
        <title>Genome sequence of Anopheles sinensis provides insight into genetics basis of mosquito competence for malaria parasites.</title>
        <authorList>
            <person name="Zhou D."/>
            <person name="Zhang D."/>
            <person name="Ding G."/>
            <person name="Shi L."/>
            <person name="Hou Q."/>
            <person name="Ye Y."/>
            <person name="Xu Y."/>
            <person name="Zhou H."/>
            <person name="Xiong C."/>
            <person name="Li S."/>
            <person name="Yu J."/>
            <person name="Hong S."/>
            <person name="Yu X."/>
            <person name="Zou P."/>
            <person name="Chen C."/>
            <person name="Chang X."/>
            <person name="Wang W."/>
            <person name="Lv Y."/>
            <person name="Sun Y."/>
            <person name="Ma L."/>
            <person name="Shen B."/>
            <person name="Zhu C."/>
        </authorList>
    </citation>
    <scope>NUCLEOTIDE SEQUENCE [LARGE SCALE GENOMIC DNA]</scope>
</reference>
<dbReference type="EnsemblMetazoa" id="ASIC010398-RA">
    <property type="protein sequence ID" value="ASIC010398-PA"/>
    <property type="gene ID" value="ASIC010398"/>
</dbReference>